<dbReference type="AlphaFoldDB" id="A0A4R2K3R6"/>
<organism evidence="1 2">
    <name type="scientific">Actinocrispum wychmicini</name>
    <dbReference type="NCBI Taxonomy" id="1213861"/>
    <lineage>
        <taxon>Bacteria</taxon>
        <taxon>Bacillati</taxon>
        <taxon>Actinomycetota</taxon>
        <taxon>Actinomycetes</taxon>
        <taxon>Pseudonocardiales</taxon>
        <taxon>Pseudonocardiaceae</taxon>
        <taxon>Actinocrispum</taxon>
    </lineage>
</organism>
<dbReference type="Proteomes" id="UP000295680">
    <property type="component" value="Unassembled WGS sequence"/>
</dbReference>
<dbReference type="EMBL" id="SLWS01000001">
    <property type="protein sequence ID" value="TCO64419.1"/>
    <property type="molecule type" value="Genomic_DNA"/>
</dbReference>
<accession>A0A4R2K3R6</accession>
<keyword evidence="2" id="KW-1185">Reference proteome</keyword>
<evidence type="ECO:0000313" key="2">
    <source>
        <dbReference type="Proteomes" id="UP000295680"/>
    </source>
</evidence>
<protein>
    <submittedName>
        <fullName evidence="1">Uncharacterized protein</fullName>
    </submittedName>
</protein>
<sequence>MPAFGGAAGALVPVAGQAQEVRHKAEIGGLKLDPTAAKALIATLTRLHARVEDLVGDCADLGQPLKFGANFVGQTVAGRLRNTASGNAAAVTPVLTEFGQVLGDLLATVRAAAGSYVVTDETAARNMRQAAARFGLEVDV</sequence>
<reference evidence="1 2" key="1">
    <citation type="submission" date="2019-03" db="EMBL/GenBank/DDBJ databases">
        <title>Genomic Encyclopedia of Type Strains, Phase IV (KMG-IV): sequencing the most valuable type-strain genomes for metagenomic binning, comparative biology and taxonomic classification.</title>
        <authorList>
            <person name="Goeker M."/>
        </authorList>
    </citation>
    <scope>NUCLEOTIDE SEQUENCE [LARGE SCALE GENOMIC DNA]</scope>
    <source>
        <strain evidence="1 2">DSM 45934</strain>
    </source>
</reference>
<proteinExistence type="predicted"/>
<name>A0A4R2K3R6_9PSEU</name>
<evidence type="ECO:0000313" key="1">
    <source>
        <dbReference type="EMBL" id="TCO64419.1"/>
    </source>
</evidence>
<comment type="caution">
    <text evidence="1">The sequence shown here is derived from an EMBL/GenBank/DDBJ whole genome shotgun (WGS) entry which is preliminary data.</text>
</comment>
<gene>
    <name evidence="1" type="ORF">EV192_101189</name>
</gene>